<keyword evidence="10" id="KW-1185">Reference proteome</keyword>
<dbReference type="HAMAP" id="MF_01265">
    <property type="entry name" value="NadX"/>
    <property type="match status" value="1"/>
</dbReference>
<name>A0A1G9FPS6_9BACL</name>
<evidence type="ECO:0000313" key="10">
    <source>
        <dbReference type="Proteomes" id="UP000199008"/>
    </source>
</evidence>
<dbReference type="RefSeq" id="WP_092986477.1">
    <property type="nucleotide sequence ID" value="NZ_FNFY01000013.1"/>
</dbReference>
<keyword evidence="5 6" id="KW-0520">NAD</keyword>
<dbReference type="GO" id="GO:0033735">
    <property type="term" value="F:aspartate dehydrogenase [NAD(P)+] activity"/>
    <property type="evidence" value="ECO:0007669"/>
    <property type="project" value="UniProtKB-EC"/>
</dbReference>
<evidence type="ECO:0000256" key="3">
    <source>
        <dbReference type="ARBA" id="ARBA00022857"/>
    </source>
</evidence>
<dbReference type="SUPFAM" id="SSF51735">
    <property type="entry name" value="NAD(P)-binding Rossmann-fold domains"/>
    <property type="match status" value="1"/>
</dbReference>
<feature type="active site" evidence="6">
    <location>
        <position position="210"/>
    </location>
</feature>
<dbReference type="NCBIfam" id="NF009828">
    <property type="entry name" value="PRK13303.1-3"/>
    <property type="match status" value="1"/>
</dbReference>
<evidence type="ECO:0000256" key="6">
    <source>
        <dbReference type="HAMAP-Rule" id="MF_01265"/>
    </source>
</evidence>
<keyword evidence="3 6" id="KW-0521">NADP</keyword>
<dbReference type="Pfam" id="PF03447">
    <property type="entry name" value="NAD_binding_3"/>
    <property type="match status" value="1"/>
</dbReference>
<dbReference type="InterPro" id="IPR022487">
    <property type="entry name" value="Asp_DH_arc"/>
</dbReference>
<dbReference type="EMBL" id="FNFY01000013">
    <property type="protein sequence ID" value="SDK90133.1"/>
    <property type="molecule type" value="Genomic_DNA"/>
</dbReference>
<dbReference type="InterPro" id="IPR002811">
    <property type="entry name" value="Asp_DH"/>
</dbReference>
<comment type="function">
    <text evidence="6">Specifically catalyzes the NAD or NADP-dependent dehydrogenation of L-aspartate to iminoaspartate.</text>
</comment>
<dbReference type="AlphaFoldDB" id="A0A1G9FPS6"/>
<comment type="pathway">
    <text evidence="6">Cofactor biosynthesis; NAD(+) biosynthesis; iminoaspartate from L-aspartate (dehydrogenase route): step 1/1.</text>
</comment>
<dbReference type="GO" id="GO:0051287">
    <property type="term" value="F:NAD binding"/>
    <property type="evidence" value="ECO:0007669"/>
    <property type="project" value="UniProtKB-UniRule"/>
</dbReference>
<dbReference type="Gene3D" id="3.40.50.720">
    <property type="entry name" value="NAD(P)-binding Rossmann-like Domain"/>
    <property type="match status" value="1"/>
</dbReference>
<evidence type="ECO:0000256" key="5">
    <source>
        <dbReference type="ARBA" id="ARBA00023027"/>
    </source>
</evidence>
<dbReference type="OrthoDB" id="1906017at2"/>
<dbReference type="PANTHER" id="PTHR31873">
    <property type="entry name" value="L-ASPARTATE DEHYDROGENASE-RELATED"/>
    <property type="match status" value="1"/>
</dbReference>
<dbReference type="NCBIfam" id="TIGR03855">
    <property type="entry name" value="NAD_NadX"/>
    <property type="match status" value="1"/>
</dbReference>
<evidence type="ECO:0000256" key="4">
    <source>
        <dbReference type="ARBA" id="ARBA00023002"/>
    </source>
</evidence>
<dbReference type="InterPro" id="IPR011182">
    <property type="entry name" value="L-Asp_DH"/>
</dbReference>
<feature type="domain" description="Aspartate dehydrogenase" evidence="7">
    <location>
        <begin position="157"/>
        <end position="244"/>
    </location>
</feature>
<dbReference type="PIRSF" id="PIRSF005227">
    <property type="entry name" value="Asp_dh_NAD_syn"/>
    <property type="match status" value="1"/>
</dbReference>
<reference evidence="10" key="1">
    <citation type="submission" date="2016-10" db="EMBL/GenBank/DDBJ databases">
        <authorList>
            <person name="Varghese N."/>
            <person name="Submissions S."/>
        </authorList>
    </citation>
    <scope>NUCLEOTIDE SEQUENCE [LARGE SCALE GENOMIC DNA]</scope>
    <source>
        <strain evidence="10">CGMCC 1.8895</strain>
    </source>
</reference>
<proteinExistence type="inferred from homology"/>
<evidence type="ECO:0000259" key="7">
    <source>
        <dbReference type="Pfam" id="PF01958"/>
    </source>
</evidence>
<evidence type="ECO:0000256" key="2">
    <source>
        <dbReference type="ARBA" id="ARBA00022642"/>
    </source>
</evidence>
<comment type="miscellaneous">
    <text evidence="6">The iminoaspartate product is unstable in aqueous solution and can decompose to oxaloacetate and ammonia.</text>
</comment>
<feature type="domain" description="Aspartate/homoserine dehydrogenase NAD-binding" evidence="8">
    <location>
        <begin position="7"/>
        <end position="119"/>
    </location>
</feature>
<evidence type="ECO:0000313" key="9">
    <source>
        <dbReference type="EMBL" id="SDK90133.1"/>
    </source>
</evidence>
<feature type="binding site" evidence="6">
    <location>
        <position position="180"/>
    </location>
    <ligand>
        <name>NAD(+)</name>
        <dbReference type="ChEBI" id="CHEBI:57540"/>
    </ligand>
</feature>
<dbReference type="GO" id="GO:0009435">
    <property type="term" value="P:NAD+ biosynthetic process"/>
    <property type="evidence" value="ECO:0007669"/>
    <property type="project" value="UniProtKB-UniRule"/>
</dbReference>
<dbReference type="Pfam" id="PF01958">
    <property type="entry name" value="Asp_DH_C"/>
    <property type="match status" value="1"/>
</dbReference>
<comment type="similarity">
    <text evidence="1 6">Belongs to the L-aspartate dehydrogenase family.</text>
</comment>
<dbReference type="EC" id="1.4.1.21" evidence="6"/>
<dbReference type="InterPro" id="IPR020626">
    <property type="entry name" value="Asp_DH_prok"/>
</dbReference>
<dbReference type="InterPro" id="IPR005106">
    <property type="entry name" value="Asp/hSer_DH_NAD-bd"/>
</dbReference>
<dbReference type="InterPro" id="IPR036291">
    <property type="entry name" value="NAD(P)-bd_dom_sf"/>
</dbReference>
<sequence>MNIGLIGSGAIGQYLLKTINKDRHPELVIKNILVRNKEKYKALESQYDVKLYTDLDEFLSSDIDMIVEAANVQTVRAVLPDVLKKKDLMLISVGALVDESLLSEAARLTEKYNHQLHLPSGAVGGLDLIQNVKISNNLEKVELITRKPAHSLTDDHITEKKTVFEGKAADAIEKFPKNMNVSIILSLAGLGIDQTDVRLIADPEADRNIHQIKVSGDFGEAELTIKNEPLPENPKTSALAALSILGTLERIQRNVKYGG</sequence>
<protein>
    <recommendedName>
        <fullName evidence="6">L-aspartate dehydrogenase</fullName>
        <ecNumber evidence="6">1.4.1.21</ecNumber>
    </recommendedName>
</protein>
<dbReference type="STRING" id="576118.SAMN05216216_11335"/>
<dbReference type="UniPathway" id="UPA00253">
    <property type="reaction ID" value="UER00456"/>
</dbReference>
<dbReference type="GO" id="GO:0050661">
    <property type="term" value="F:NADP binding"/>
    <property type="evidence" value="ECO:0007669"/>
    <property type="project" value="UniProtKB-UniRule"/>
</dbReference>
<dbReference type="PANTHER" id="PTHR31873:SF6">
    <property type="entry name" value="ASPARTATE DEHYDROGENASE DOMAIN-CONTAINING PROTEIN"/>
    <property type="match status" value="1"/>
</dbReference>
<keyword evidence="4 6" id="KW-0560">Oxidoreductase</keyword>
<dbReference type="SUPFAM" id="SSF55347">
    <property type="entry name" value="Glyceraldehyde-3-phosphate dehydrogenase-like, C-terminal domain"/>
    <property type="match status" value="1"/>
</dbReference>
<gene>
    <name evidence="6" type="primary">nadX</name>
    <name evidence="9" type="ORF">SAMN05216216_11335</name>
</gene>
<dbReference type="Gene3D" id="3.30.360.10">
    <property type="entry name" value="Dihydrodipicolinate Reductase, domain 2"/>
    <property type="match status" value="1"/>
</dbReference>
<accession>A0A1G9FPS6</accession>
<dbReference type="GO" id="GO:0016639">
    <property type="term" value="F:oxidoreductase activity, acting on the CH-NH2 group of donors, NAD or NADP as acceptor"/>
    <property type="evidence" value="ECO:0007669"/>
    <property type="project" value="UniProtKB-UniRule"/>
</dbReference>
<comment type="catalytic activity">
    <reaction evidence="6">
        <text>L-aspartate + NADP(+) + H2O = oxaloacetate + NH4(+) + NADPH + H(+)</text>
        <dbReference type="Rhea" id="RHEA:11784"/>
        <dbReference type="ChEBI" id="CHEBI:15377"/>
        <dbReference type="ChEBI" id="CHEBI:15378"/>
        <dbReference type="ChEBI" id="CHEBI:16452"/>
        <dbReference type="ChEBI" id="CHEBI:28938"/>
        <dbReference type="ChEBI" id="CHEBI:29991"/>
        <dbReference type="ChEBI" id="CHEBI:57783"/>
        <dbReference type="ChEBI" id="CHEBI:58349"/>
        <dbReference type="EC" id="1.4.1.21"/>
    </reaction>
</comment>
<keyword evidence="2 6" id="KW-0662">Pyridine nucleotide biosynthesis</keyword>
<comment type="catalytic activity">
    <reaction evidence="6">
        <text>L-aspartate + NAD(+) + H2O = oxaloacetate + NH4(+) + NADH + H(+)</text>
        <dbReference type="Rhea" id="RHEA:11788"/>
        <dbReference type="ChEBI" id="CHEBI:15377"/>
        <dbReference type="ChEBI" id="CHEBI:15378"/>
        <dbReference type="ChEBI" id="CHEBI:16452"/>
        <dbReference type="ChEBI" id="CHEBI:28938"/>
        <dbReference type="ChEBI" id="CHEBI:29991"/>
        <dbReference type="ChEBI" id="CHEBI:57540"/>
        <dbReference type="ChEBI" id="CHEBI:57945"/>
        <dbReference type="EC" id="1.4.1.21"/>
    </reaction>
</comment>
<organism evidence="9 10">
    <name type="scientific">Lacicoccus qingdaonensis</name>
    <dbReference type="NCBI Taxonomy" id="576118"/>
    <lineage>
        <taxon>Bacteria</taxon>
        <taxon>Bacillati</taxon>
        <taxon>Bacillota</taxon>
        <taxon>Bacilli</taxon>
        <taxon>Bacillales</taxon>
        <taxon>Salinicoccaceae</taxon>
        <taxon>Lacicoccus</taxon>
    </lineage>
</organism>
<feature type="binding site" evidence="6">
    <location>
        <position position="122"/>
    </location>
    <ligand>
        <name>NAD(+)</name>
        <dbReference type="ChEBI" id="CHEBI:57540"/>
    </ligand>
</feature>
<evidence type="ECO:0000259" key="8">
    <source>
        <dbReference type="Pfam" id="PF03447"/>
    </source>
</evidence>
<dbReference type="Proteomes" id="UP000199008">
    <property type="component" value="Unassembled WGS sequence"/>
</dbReference>
<evidence type="ECO:0000256" key="1">
    <source>
        <dbReference type="ARBA" id="ARBA00008331"/>
    </source>
</evidence>